<dbReference type="eggNOG" id="ENOG5032GW0">
    <property type="taxonomic scope" value="Bacteria"/>
</dbReference>
<protein>
    <recommendedName>
        <fullName evidence="2">Lipoprotein LPP20-like domain-containing protein</fullName>
    </recommendedName>
</protein>
<sequence>MPSTGYRIIIVRKTLLISALTLTLTACSSTQTVEQAQQFADCTFPDAPTAEAPSWICDVMPTDLAAGGMGYAKKSAAGMNVMRKIAINDARVQLASQFQIDVNNMFKQAINSTVNTTTQEGANENVVETFENVTKNVVTRSLSNSKVIVSQVSPSGGLYVLVGMDKESYQANVNTVIDTANQDASLWNKFNNEKAAEDLSKALESLKAI</sequence>
<proteinExistence type="predicted"/>
<keyword evidence="1" id="KW-0732">Signal</keyword>
<feature type="signal peptide" evidence="1">
    <location>
        <begin position="1"/>
        <end position="28"/>
    </location>
</feature>
<dbReference type="STRING" id="398579.Spea_2723"/>
<feature type="domain" description="Lipoprotein LPP20-like" evidence="2">
    <location>
        <begin position="54"/>
        <end position="165"/>
    </location>
</feature>
<dbReference type="Pfam" id="PF02169">
    <property type="entry name" value="LPP20"/>
    <property type="match status" value="1"/>
</dbReference>
<gene>
    <name evidence="3" type="ordered locus">Spea_2723</name>
</gene>
<evidence type="ECO:0000256" key="1">
    <source>
        <dbReference type="SAM" id="SignalP"/>
    </source>
</evidence>
<dbReference type="InterPro" id="IPR024952">
    <property type="entry name" value="LPP20-like_dom"/>
</dbReference>
<dbReference type="PROSITE" id="PS51257">
    <property type="entry name" value="PROKAR_LIPOPROTEIN"/>
    <property type="match status" value="1"/>
</dbReference>
<name>A8H656_SHEPA</name>
<evidence type="ECO:0000313" key="3">
    <source>
        <dbReference type="EMBL" id="ABV88043.1"/>
    </source>
</evidence>
<dbReference type="OrthoDB" id="12517at2"/>
<organism evidence="3 4">
    <name type="scientific">Shewanella pealeana (strain ATCC 700345 / ANG-SQ1)</name>
    <dbReference type="NCBI Taxonomy" id="398579"/>
    <lineage>
        <taxon>Bacteria</taxon>
        <taxon>Pseudomonadati</taxon>
        <taxon>Pseudomonadota</taxon>
        <taxon>Gammaproteobacteria</taxon>
        <taxon>Alteromonadales</taxon>
        <taxon>Shewanellaceae</taxon>
        <taxon>Shewanella</taxon>
    </lineage>
</organism>
<dbReference type="EMBL" id="CP000851">
    <property type="protein sequence ID" value="ABV88043.1"/>
    <property type="molecule type" value="Genomic_DNA"/>
</dbReference>
<evidence type="ECO:0000259" key="2">
    <source>
        <dbReference type="Pfam" id="PF02169"/>
    </source>
</evidence>
<dbReference type="AlphaFoldDB" id="A8H656"/>
<dbReference type="KEGG" id="spl:Spea_2723"/>
<accession>A8H656</accession>
<dbReference type="HOGENOM" id="CLU_121836_0_0_6"/>
<feature type="chain" id="PRO_5002723338" description="Lipoprotein LPP20-like domain-containing protein" evidence="1">
    <location>
        <begin position="29"/>
        <end position="209"/>
    </location>
</feature>
<evidence type="ECO:0000313" key="4">
    <source>
        <dbReference type="Proteomes" id="UP000002608"/>
    </source>
</evidence>
<dbReference type="Proteomes" id="UP000002608">
    <property type="component" value="Chromosome"/>
</dbReference>
<keyword evidence="4" id="KW-1185">Reference proteome</keyword>
<reference evidence="3 4" key="1">
    <citation type="submission" date="2007-10" db="EMBL/GenBank/DDBJ databases">
        <title>Complete sequence of Shewanella pealeana ATCC 700345.</title>
        <authorList>
            <consortium name="US DOE Joint Genome Institute"/>
            <person name="Copeland A."/>
            <person name="Lucas S."/>
            <person name="Lapidus A."/>
            <person name="Barry K."/>
            <person name="Glavina del Rio T."/>
            <person name="Dalin E."/>
            <person name="Tice H."/>
            <person name="Pitluck S."/>
            <person name="Chertkov O."/>
            <person name="Brettin T."/>
            <person name="Bruce D."/>
            <person name="Detter J.C."/>
            <person name="Han C."/>
            <person name="Schmutz J."/>
            <person name="Larimer F."/>
            <person name="Land M."/>
            <person name="Hauser L."/>
            <person name="Kyrpides N."/>
            <person name="Kim E."/>
            <person name="Zhao J.-S.Z."/>
            <person name="Manno D."/>
            <person name="Hawari J."/>
            <person name="Richardson P."/>
        </authorList>
    </citation>
    <scope>NUCLEOTIDE SEQUENCE [LARGE SCALE GENOMIC DNA]</scope>
    <source>
        <strain evidence="4">ATCC 700345 / ANG-SQ1</strain>
    </source>
</reference>